<proteinExistence type="predicted"/>
<sequence length="1613" mass="184006">MSLLSARQQDEVNSVESIYGDIFTDITPQGLIWNKKPSPHFQIRLETGLEPDKPSMSLVLDIEFTPTYPKSPPLVRLLNPKNLLKHMILAMDQKVRSLIKEYAEEEVSFIIISEIKDMLDDFHSKSEKVLSLEEEREVRLQKERLQLEQEEALRRREEESAQRRQNEELNQEILKIQDEYYEDTPDGTTEEEDGSADLVPPNADDFIVFEKPMVGFTESPRVMFTFRTVLEPIRYKKPDLLSSIAHQQIVTPYIVPALSTKLHGALIPTYLLSDIMLACDHWLTDDGKKEIQLLESELQNVMNVKHENISSLVGFQIDRQEKGWRIRLLTDYSPQSQSLQEILAAQHKISWSTARTWLIQVLPAIESLHNIGLVHKAICPLTVISIPNGLSASTLKLCHISYGYCLLQMAHEYPNNNQKPKDPVDVMGNSALWIAPELSDGFENFTVKSDIWDLGVLFMKVMLGKNSTETYKTPTRFLSSFKASDFPNDEDNANLVFDLLSKMFQKKLFKRPSPLELNAVRFVRDGPVAIQQNSQLPHPSGPPSHLTGMSHLNLAASRRQSNHHELLDVGESKTRNVGRYERDFEEVGIIGKGGFGEVVKARNRLEGTFYAIKKIKHRADKLDSLLSEVLSLARLNHQYIVRYYGTWVEEIDEADQAAEHEDEASDDDFESPVNVRSTSFLASQDSSFQIDFISNSFDPQLDIPSEDDLFEFANSTENDESTSGGDLWSDITSNEGSKKEKRTSSKSKRSILYIQMEFCENNTLLNLIEQGLPYNPNEYWRLFRQLLEAVSYIHQSGFIHRDLKPMNIFIDKSNNIKVGDFGLAKNSQFSLVVLTNNQVEAANKDLSTVVGTVFYTAREVATGDYDEKVDMYSLGIVFFEMCYPLSTGMERAQTLNELRLSSINFPSNFVESKYKMEKKIIKVLLDHNPKERPSASELLQSGWLPVEHQDQVIKEALRSLADPASPWQHQVRETLFNQPYLLAHDLMFDNSSRNSHSIENTTRDYLLFSNMIDTLFGIFRLHGAIEDYSSDILLPKSQNLSAGQVYDVLDRSGTVLSLPYDLILPKARFLSRNNIDIAKLYCHEFVYRPNIRGPGTPDKYSSVNFDITTHDRSLLPINDAECLKVVDEILHHFPCFKAKGSQCLILINHSDIINSVITFAFGNIGISDRKRHEVIGVLSQLGIEKSPEEIKRYLREDFNVPHTVTRDLVDTFNFMGEPDDARRKLKKAMVDSPYFVKVEKALVYIMDVLSILRKFGVKSGVYLSPLSNYNCQYYTGGIMFQAIFRLDTKRRFARVLTGGRYDKLVSSLANVDINKAITPHAVGLLLTSTFLFLLLKSRKIGPNEKYSETQWRGTRCDVLITSTNKSLVRLAGFEIAQSLWKNRISCDFAYSASQTDIMDQAAQDGCGWIVFIKQTNSLLRVKSRRGPSNFKPLRVRSVQSEKDTDLEYEELVPFLAEEINGSNEDESERHDMNYTDSSLDSMPTGPLFSTDINNRVIVVPNDAPRGRKNNKREKWELENDSKMASASFIKTLSNAPVIDLDVQDEVLDMILITPLRQQDEWVRKIVYFSNNFPKSFGVNIYNTLKKEANKGTQWAMLHSSKTDKTCVIDLQRQ</sequence>
<name>A0ACC2WM63_9TREE</name>
<organism evidence="1 2">
    <name type="scientific">Naganishia cerealis</name>
    <dbReference type="NCBI Taxonomy" id="610337"/>
    <lineage>
        <taxon>Eukaryota</taxon>
        <taxon>Fungi</taxon>
        <taxon>Dikarya</taxon>
        <taxon>Basidiomycota</taxon>
        <taxon>Agaricomycotina</taxon>
        <taxon>Tremellomycetes</taxon>
        <taxon>Filobasidiales</taxon>
        <taxon>Filobasidiaceae</taxon>
        <taxon>Naganishia</taxon>
    </lineage>
</organism>
<dbReference type="EMBL" id="JASBWR010000006">
    <property type="protein sequence ID" value="KAJ9111896.1"/>
    <property type="molecule type" value="Genomic_DNA"/>
</dbReference>
<accession>A0ACC2WM63</accession>
<dbReference type="Proteomes" id="UP001241377">
    <property type="component" value="Unassembled WGS sequence"/>
</dbReference>
<gene>
    <name evidence="1" type="ORF">QFC19_000818</name>
</gene>
<evidence type="ECO:0000313" key="2">
    <source>
        <dbReference type="Proteomes" id="UP001241377"/>
    </source>
</evidence>
<comment type="caution">
    <text evidence="1">The sequence shown here is derived from an EMBL/GenBank/DDBJ whole genome shotgun (WGS) entry which is preliminary data.</text>
</comment>
<protein>
    <submittedName>
        <fullName evidence="1">Uncharacterized protein</fullName>
    </submittedName>
</protein>
<reference evidence="1" key="1">
    <citation type="submission" date="2023-04" db="EMBL/GenBank/DDBJ databases">
        <title>Draft Genome sequencing of Naganishia species isolated from polar environments using Oxford Nanopore Technology.</title>
        <authorList>
            <person name="Leo P."/>
            <person name="Venkateswaran K."/>
        </authorList>
    </citation>
    <scope>NUCLEOTIDE SEQUENCE</scope>
    <source>
        <strain evidence="1">MNA-CCFEE 5261</strain>
    </source>
</reference>
<keyword evidence="2" id="KW-1185">Reference proteome</keyword>
<evidence type="ECO:0000313" key="1">
    <source>
        <dbReference type="EMBL" id="KAJ9111896.1"/>
    </source>
</evidence>